<organism evidence="2 3">
    <name type="scientific">Aspergillus cavernicola</name>
    <dbReference type="NCBI Taxonomy" id="176166"/>
    <lineage>
        <taxon>Eukaryota</taxon>
        <taxon>Fungi</taxon>
        <taxon>Dikarya</taxon>
        <taxon>Ascomycota</taxon>
        <taxon>Pezizomycotina</taxon>
        <taxon>Eurotiomycetes</taxon>
        <taxon>Eurotiomycetidae</taxon>
        <taxon>Eurotiales</taxon>
        <taxon>Aspergillaceae</taxon>
        <taxon>Aspergillus</taxon>
        <taxon>Aspergillus subgen. Nidulantes</taxon>
    </lineage>
</organism>
<evidence type="ECO:0000313" key="2">
    <source>
        <dbReference type="EMBL" id="KAL2818240.1"/>
    </source>
</evidence>
<protein>
    <submittedName>
        <fullName evidence="2">DUF427-domain-containing protein</fullName>
    </submittedName>
</protein>
<feature type="domain" description="DUF427" evidence="1">
    <location>
        <begin position="6"/>
        <end position="90"/>
    </location>
</feature>
<reference evidence="2 3" key="1">
    <citation type="submission" date="2024-07" db="EMBL/GenBank/DDBJ databases">
        <title>Section-level genome sequencing and comparative genomics of Aspergillus sections Usti and Cavernicolus.</title>
        <authorList>
            <consortium name="Lawrence Berkeley National Laboratory"/>
            <person name="Nybo J.L."/>
            <person name="Vesth T.C."/>
            <person name="Theobald S."/>
            <person name="Frisvad J.C."/>
            <person name="Larsen T.O."/>
            <person name="Kjaerboelling I."/>
            <person name="Rothschild-Mancinelli K."/>
            <person name="Lyhne E.K."/>
            <person name="Kogle M.E."/>
            <person name="Barry K."/>
            <person name="Clum A."/>
            <person name="Na H."/>
            <person name="Ledsgaard L."/>
            <person name="Lin J."/>
            <person name="Lipzen A."/>
            <person name="Kuo A."/>
            <person name="Riley R."/>
            <person name="Mondo S."/>
            <person name="LaButti K."/>
            <person name="Haridas S."/>
            <person name="Pangalinan J."/>
            <person name="Salamov A.A."/>
            <person name="Simmons B.A."/>
            <person name="Magnuson J.K."/>
            <person name="Chen J."/>
            <person name="Drula E."/>
            <person name="Henrissat B."/>
            <person name="Wiebenga A."/>
            <person name="Lubbers R.J."/>
            <person name="Gomes A.C."/>
            <person name="Makela M.R."/>
            <person name="Stajich J."/>
            <person name="Grigoriev I.V."/>
            <person name="Mortensen U.H."/>
            <person name="De vries R.P."/>
            <person name="Baker S.E."/>
            <person name="Andersen M.R."/>
        </authorList>
    </citation>
    <scope>NUCLEOTIDE SEQUENCE [LARGE SCALE GENOMIC DNA]</scope>
    <source>
        <strain evidence="2 3">CBS 600.67</strain>
    </source>
</reference>
<dbReference type="InterPro" id="IPR007361">
    <property type="entry name" value="DUF427"/>
</dbReference>
<sequence>MPRAVAKVGDRIIAETENWETVEDNVYFPRAAIIDDSILLDSDRSTFCSWKGYASYWHLGVDGRTLENAVWYYRDPYSAAANIEDHVAFGESMVVLWLTNVF</sequence>
<comment type="caution">
    <text evidence="2">The sequence shown here is derived from an EMBL/GenBank/DDBJ whole genome shotgun (WGS) entry which is preliminary data.</text>
</comment>
<dbReference type="Pfam" id="PF04248">
    <property type="entry name" value="NTP_transf_9"/>
    <property type="match status" value="1"/>
</dbReference>
<evidence type="ECO:0000259" key="1">
    <source>
        <dbReference type="Pfam" id="PF04248"/>
    </source>
</evidence>
<keyword evidence="3" id="KW-1185">Reference proteome</keyword>
<proteinExistence type="predicted"/>
<dbReference type="InterPro" id="IPR038694">
    <property type="entry name" value="DUF427_sf"/>
</dbReference>
<dbReference type="EMBL" id="JBFXLS010000085">
    <property type="protein sequence ID" value="KAL2818240.1"/>
    <property type="molecule type" value="Genomic_DNA"/>
</dbReference>
<dbReference type="Gene3D" id="2.170.150.40">
    <property type="entry name" value="Domain of unknown function (DUF427)"/>
    <property type="match status" value="1"/>
</dbReference>
<gene>
    <name evidence="2" type="ORF">BDW59DRAFT_165572</name>
</gene>
<dbReference type="PANTHER" id="PTHR34310">
    <property type="entry name" value="DUF427 DOMAIN PROTEIN (AFU_ORTHOLOGUE AFUA_3G02220)"/>
    <property type="match status" value="1"/>
</dbReference>
<accession>A0ABR4HRX6</accession>
<name>A0ABR4HRX6_9EURO</name>
<dbReference type="PANTHER" id="PTHR34310:SF5">
    <property type="entry name" value="DUF427 DOMAIN PROTEIN (AFU_ORTHOLOGUE AFUA_3G02220)"/>
    <property type="match status" value="1"/>
</dbReference>
<evidence type="ECO:0000313" key="3">
    <source>
        <dbReference type="Proteomes" id="UP001610335"/>
    </source>
</evidence>
<dbReference type="Proteomes" id="UP001610335">
    <property type="component" value="Unassembled WGS sequence"/>
</dbReference>